<organism evidence="3 4">
    <name type="scientific">Cohaesibacter marisflavi</name>
    <dbReference type="NCBI Taxonomy" id="655353"/>
    <lineage>
        <taxon>Bacteria</taxon>
        <taxon>Pseudomonadati</taxon>
        <taxon>Pseudomonadota</taxon>
        <taxon>Alphaproteobacteria</taxon>
        <taxon>Hyphomicrobiales</taxon>
        <taxon>Cohaesibacteraceae</taxon>
    </lineage>
</organism>
<dbReference type="Proteomes" id="UP000199236">
    <property type="component" value="Unassembled WGS sequence"/>
</dbReference>
<dbReference type="PANTHER" id="PTHR43818:SF11">
    <property type="entry name" value="BCDNA.GH03377"/>
    <property type="match status" value="1"/>
</dbReference>
<dbReference type="AlphaFoldDB" id="A0A1I5JRD9"/>
<dbReference type="Pfam" id="PF01408">
    <property type="entry name" value="GFO_IDH_MocA"/>
    <property type="match status" value="1"/>
</dbReference>
<dbReference type="RefSeq" id="WP_090074719.1">
    <property type="nucleotide sequence ID" value="NZ_FOVR01000012.1"/>
</dbReference>
<dbReference type="InterPro" id="IPR050463">
    <property type="entry name" value="Gfo/Idh/MocA_oxidrdct_glycsds"/>
</dbReference>
<feature type="domain" description="Gfo/Idh/MocA-like oxidoreductase N-terminal" evidence="2">
    <location>
        <begin position="3"/>
        <end position="122"/>
    </location>
</feature>
<evidence type="ECO:0000259" key="2">
    <source>
        <dbReference type="Pfam" id="PF01408"/>
    </source>
</evidence>
<protein>
    <submittedName>
        <fullName evidence="3">Myo-inositol 2-dehydrogenase / D-chiro-inositol 1-dehydrogenase</fullName>
    </submittedName>
</protein>
<dbReference type="SUPFAM" id="SSF55347">
    <property type="entry name" value="Glyceraldehyde-3-phosphate dehydrogenase-like, C-terminal domain"/>
    <property type="match status" value="1"/>
</dbReference>
<dbReference type="GO" id="GO:0000166">
    <property type="term" value="F:nucleotide binding"/>
    <property type="evidence" value="ECO:0007669"/>
    <property type="project" value="InterPro"/>
</dbReference>
<dbReference type="InterPro" id="IPR036291">
    <property type="entry name" value="NAD(P)-bd_dom_sf"/>
</dbReference>
<keyword evidence="1" id="KW-0560">Oxidoreductase</keyword>
<evidence type="ECO:0000313" key="4">
    <source>
        <dbReference type="Proteomes" id="UP000199236"/>
    </source>
</evidence>
<dbReference type="Gene3D" id="3.40.50.720">
    <property type="entry name" value="NAD(P)-binding Rossmann-like Domain"/>
    <property type="match status" value="1"/>
</dbReference>
<sequence length="339" mass="36821">MTLNIGWIGCGRHASQMLMPQLAKNDLRIAAVCDLNEQAASKAAWQYGADASYGNFRDLINHKGLDAIGMAVGPEVHHDAALAALAKGLPVFIEKPPAKDLASTQEIADAADKAGKPVVVGFMKRYATGNRIARNILKAPEFGPIMGLSGYYMNEPAYFAGKADYSSFYLHHCVHYMDLLPWMAGAPFADLSVRVNVSEPGHILVHLGFECENGSIGSVAMGTTQSRGTPTESMTIMGDHKRIEIQNIIHVKYFRHPPFKADDREATLNPNVDTLCWEPNFTAAANEDHKGYAALIADAAAAFRGETSAAPQIHDGVVAMASLEHMTALIEQEFKKQKK</sequence>
<dbReference type="InterPro" id="IPR000683">
    <property type="entry name" value="Gfo/Idh/MocA-like_OxRdtase_N"/>
</dbReference>
<evidence type="ECO:0000256" key="1">
    <source>
        <dbReference type="ARBA" id="ARBA00023002"/>
    </source>
</evidence>
<accession>A0A1I5JRD9</accession>
<proteinExistence type="predicted"/>
<dbReference type="PANTHER" id="PTHR43818">
    <property type="entry name" value="BCDNA.GH03377"/>
    <property type="match status" value="1"/>
</dbReference>
<dbReference type="Gene3D" id="3.30.360.10">
    <property type="entry name" value="Dihydrodipicolinate Reductase, domain 2"/>
    <property type="match status" value="1"/>
</dbReference>
<dbReference type="EMBL" id="FOVR01000012">
    <property type="protein sequence ID" value="SFO74981.1"/>
    <property type="molecule type" value="Genomic_DNA"/>
</dbReference>
<dbReference type="STRING" id="655353.SAMN04488056_11230"/>
<dbReference type="OrthoDB" id="7804998at2"/>
<keyword evidence="4" id="KW-1185">Reference proteome</keyword>
<dbReference type="GO" id="GO:0016491">
    <property type="term" value="F:oxidoreductase activity"/>
    <property type="evidence" value="ECO:0007669"/>
    <property type="project" value="UniProtKB-KW"/>
</dbReference>
<name>A0A1I5JRD9_9HYPH</name>
<dbReference type="SUPFAM" id="SSF51735">
    <property type="entry name" value="NAD(P)-binding Rossmann-fold domains"/>
    <property type="match status" value="1"/>
</dbReference>
<reference evidence="3 4" key="1">
    <citation type="submission" date="2016-10" db="EMBL/GenBank/DDBJ databases">
        <authorList>
            <person name="de Groot N.N."/>
        </authorList>
    </citation>
    <scope>NUCLEOTIDE SEQUENCE [LARGE SCALE GENOMIC DNA]</scope>
    <source>
        <strain evidence="3 4">CGMCC 1.9157</strain>
    </source>
</reference>
<gene>
    <name evidence="3" type="ORF">SAMN04488056_11230</name>
</gene>
<evidence type="ECO:0000313" key="3">
    <source>
        <dbReference type="EMBL" id="SFO74981.1"/>
    </source>
</evidence>